<accession>A0AAE0BC94</accession>
<dbReference type="Proteomes" id="UP001190700">
    <property type="component" value="Unassembled WGS sequence"/>
</dbReference>
<comment type="caution">
    <text evidence="1">The sequence shown here is derived from an EMBL/GenBank/DDBJ whole genome shotgun (WGS) entry which is preliminary data.</text>
</comment>
<protein>
    <submittedName>
        <fullName evidence="1">Uncharacterized protein</fullName>
    </submittedName>
</protein>
<reference evidence="1 2" key="1">
    <citation type="journal article" date="2015" name="Genome Biol. Evol.">
        <title>Comparative Genomics of a Bacterivorous Green Alga Reveals Evolutionary Causalities and Consequences of Phago-Mixotrophic Mode of Nutrition.</title>
        <authorList>
            <person name="Burns J.A."/>
            <person name="Paasch A."/>
            <person name="Narechania A."/>
            <person name="Kim E."/>
        </authorList>
    </citation>
    <scope>NUCLEOTIDE SEQUENCE [LARGE SCALE GENOMIC DNA]</scope>
    <source>
        <strain evidence="1 2">PLY_AMNH</strain>
    </source>
</reference>
<name>A0AAE0BC94_9CHLO</name>
<evidence type="ECO:0000313" key="1">
    <source>
        <dbReference type="EMBL" id="KAK3233325.1"/>
    </source>
</evidence>
<gene>
    <name evidence="1" type="ORF">CYMTET_56374</name>
</gene>
<dbReference type="EMBL" id="LGRX02035750">
    <property type="protein sequence ID" value="KAK3233325.1"/>
    <property type="molecule type" value="Genomic_DNA"/>
</dbReference>
<dbReference type="AlphaFoldDB" id="A0AAE0BC94"/>
<organism evidence="1 2">
    <name type="scientific">Cymbomonas tetramitiformis</name>
    <dbReference type="NCBI Taxonomy" id="36881"/>
    <lineage>
        <taxon>Eukaryota</taxon>
        <taxon>Viridiplantae</taxon>
        <taxon>Chlorophyta</taxon>
        <taxon>Pyramimonadophyceae</taxon>
        <taxon>Pyramimonadales</taxon>
        <taxon>Pyramimonadaceae</taxon>
        <taxon>Cymbomonas</taxon>
    </lineage>
</organism>
<keyword evidence="2" id="KW-1185">Reference proteome</keyword>
<sequence>MDECLLNGERTEGSDCCQPLDAEDLVTCPENFELKFDTSDAGVCHNGSVTWYRGCCHGAKQEYGKGRIDVVDSQGCTVGYAAVSAGSQPYDNIIHLRTGGERNTGSVLTGYDLVGQGQCVPDHGPQGDKGTHGLCERPAPRRIRDFTARRLCGKL</sequence>
<evidence type="ECO:0000313" key="2">
    <source>
        <dbReference type="Proteomes" id="UP001190700"/>
    </source>
</evidence>
<proteinExistence type="predicted"/>